<dbReference type="GeneID" id="111132977"/>
<dbReference type="Pfam" id="PF05724">
    <property type="entry name" value="TPMT"/>
    <property type="match status" value="1"/>
</dbReference>
<evidence type="ECO:0000313" key="10">
    <source>
        <dbReference type="RefSeq" id="XP_022336675.1"/>
    </source>
</evidence>
<protein>
    <recommendedName>
        <fullName evidence="4">thiopurine S-methyltransferase</fullName>
        <ecNumber evidence="4">2.1.1.67</ecNumber>
    </recommendedName>
</protein>
<keyword evidence="6" id="KW-0489">Methyltransferase</keyword>
<evidence type="ECO:0000256" key="7">
    <source>
        <dbReference type="ARBA" id="ARBA00022679"/>
    </source>
</evidence>
<dbReference type="GO" id="GO:0008119">
    <property type="term" value="F:thiopurine S-methyltransferase activity"/>
    <property type="evidence" value="ECO:0007669"/>
    <property type="project" value="UniProtKB-EC"/>
</dbReference>
<dbReference type="PROSITE" id="PS51585">
    <property type="entry name" value="SAM_MT_TPMT"/>
    <property type="match status" value="1"/>
</dbReference>
<evidence type="ECO:0000256" key="2">
    <source>
        <dbReference type="ARBA" id="ARBA00004496"/>
    </source>
</evidence>
<organism evidence="9 10">
    <name type="scientific">Crassostrea virginica</name>
    <name type="common">Eastern oyster</name>
    <dbReference type="NCBI Taxonomy" id="6565"/>
    <lineage>
        <taxon>Eukaryota</taxon>
        <taxon>Metazoa</taxon>
        <taxon>Spiralia</taxon>
        <taxon>Lophotrochozoa</taxon>
        <taxon>Mollusca</taxon>
        <taxon>Bivalvia</taxon>
        <taxon>Autobranchia</taxon>
        <taxon>Pteriomorphia</taxon>
        <taxon>Ostreida</taxon>
        <taxon>Ostreoidea</taxon>
        <taxon>Ostreidae</taxon>
        <taxon>Crassostrea</taxon>
    </lineage>
</organism>
<dbReference type="InterPro" id="IPR008854">
    <property type="entry name" value="TPMT"/>
</dbReference>
<dbReference type="RefSeq" id="XP_022336675.1">
    <property type="nucleotide sequence ID" value="XM_022480967.1"/>
</dbReference>
<dbReference type="PANTHER" id="PTHR10259">
    <property type="entry name" value="THIOPURINE S-METHYLTRANSFERASE"/>
    <property type="match status" value="1"/>
</dbReference>
<dbReference type="Gene3D" id="3.40.50.150">
    <property type="entry name" value="Vaccinia Virus protein VP39"/>
    <property type="match status" value="1"/>
</dbReference>
<dbReference type="PANTHER" id="PTHR10259:SF11">
    <property type="entry name" value="THIOPURINE S-METHYLTRANSFERASE"/>
    <property type="match status" value="1"/>
</dbReference>
<comment type="catalytic activity">
    <reaction evidence="1">
        <text>S-adenosyl-L-methionine + a thiopurine = S-adenosyl-L-homocysteine + a thiopurine S-methylether.</text>
        <dbReference type="EC" id="2.1.1.67"/>
    </reaction>
</comment>
<comment type="subcellular location">
    <subcellularLocation>
        <location evidence="2">Cytoplasm</location>
    </subcellularLocation>
</comment>
<keyword evidence="8" id="KW-0949">S-adenosyl-L-methionine</keyword>
<dbReference type="GO" id="GO:0032259">
    <property type="term" value="P:methylation"/>
    <property type="evidence" value="ECO:0007669"/>
    <property type="project" value="UniProtKB-KW"/>
</dbReference>
<evidence type="ECO:0000256" key="8">
    <source>
        <dbReference type="ARBA" id="ARBA00022691"/>
    </source>
</evidence>
<keyword evidence="7" id="KW-0808">Transferase</keyword>
<comment type="similarity">
    <text evidence="3">Belongs to the class I-like SAM-binding methyltransferase superfamily. TPMT family.</text>
</comment>
<dbReference type="SUPFAM" id="SSF53335">
    <property type="entry name" value="S-adenosyl-L-methionine-dependent methyltransferases"/>
    <property type="match status" value="1"/>
</dbReference>
<name>A0A8B8E969_CRAVI</name>
<dbReference type="GO" id="GO:0005737">
    <property type="term" value="C:cytoplasm"/>
    <property type="evidence" value="ECO:0007669"/>
    <property type="project" value="UniProtKB-SubCell"/>
</dbReference>
<dbReference type="EC" id="2.1.1.67" evidence="4"/>
<keyword evidence="5" id="KW-0963">Cytoplasm</keyword>
<reference evidence="10" key="1">
    <citation type="submission" date="2025-08" db="UniProtKB">
        <authorList>
            <consortium name="RefSeq"/>
        </authorList>
    </citation>
    <scope>IDENTIFICATION</scope>
    <source>
        <tissue evidence="10">Whole sample</tissue>
    </source>
</reference>
<sequence>MAHHNDQQHKVTVGMWKECWNTPNGVFHNPDLNELLIKYHDKMLTRPGMRIFVPLCGKAVEMKWLVDQGHKVVGLEAAPVPCKAFFEENNIPYEIHEMKGIHGEKYESLDHNVVIYCCDFFLFSKDVCGEIDGIWDSGSLNTMDVEDRDKYIHRIRSLMGKGCVNLTEFVNFDKSIVDITWSMTKEELEREFGEGFKVEDITQMDAPKRLKDQGCDSLTLFAITKT</sequence>
<keyword evidence="9" id="KW-1185">Reference proteome</keyword>
<dbReference type="OrthoDB" id="276151at2759"/>
<accession>A0A8B8E969</accession>
<proteinExistence type="inferred from homology"/>
<dbReference type="Proteomes" id="UP000694844">
    <property type="component" value="Chromosome 5"/>
</dbReference>
<evidence type="ECO:0000256" key="4">
    <source>
        <dbReference type="ARBA" id="ARBA00011905"/>
    </source>
</evidence>
<evidence type="ECO:0000256" key="1">
    <source>
        <dbReference type="ARBA" id="ARBA00000903"/>
    </source>
</evidence>
<evidence type="ECO:0000256" key="6">
    <source>
        <dbReference type="ARBA" id="ARBA00022603"/>
    </source>
</evidence>
<evidence type="ECO:0000313" key="9">
    <source>
        <dbReference type="Proteomes" id="UP000694844"/>
    </source>
</evidence>
<evidence type="ECO:0000256" key="5">
    <source>
        <dbReference type="ARBA" id="ARBA00022490"/>
    </source>
</evidence>
<dbReference type="InterPro" id="IPR029063">
    <property type="entry name" value="SAM-dependent_MTases_sf"/>
</dbReference>
<gene>
    <name evidence="10" type="primary">LOC111132977</name>
</gene>
<evidence type="ECO:0000256" key="3">
    <source>
        <dbReference type="ARBA" id="ARBA00008145"/>
    </source>
</evidence>
<dbReference type="AlphaFoldDB" id="A0A8B8E969"/>
<dbReference type="KEGG" id="cvn:111132977"/>
<dbReference type="FunFam" id="3.40.50.150:FF:000101">
    <property type="entry name" value="Thiopurine S-methyltransferase"/>
    <property type="match status" value="1"/>
</dbReference>